<evidence type="ECO:0000256" key="1">
    <source>
        <dbReference type="SAM" id="Phobius"/>
    </source>
</evidence>
<organism evidence="2 3">
    <name type="scientific">Lacticaseibacillus paracasei</name>
    <name type="common">Lactobacillus paracasei</name>
    <dbReference type="NCBI Taxonomy" id="1597"/>
    <lineage>
        <taxon>Bacteria</taxon>
        <taxon>Bacillati</taxon>
        <taxon>Bacillota</taxon>
        <taxon>Bacilli</taxon>
        <taxon>Lactobacillales</taxon>
        <taxon>Lactobacillaceae</taxon>
        <taxon>Lacticaseibacillus</taxon>
    </lineage>
</organism>
<evidence type="ECO:0000313" key="2">
    <source>
        <dbReference type="EMBL" id="RNE29959.1"/>
    </source>
</evidence>
<dbReference type="RefSeq" id="WP_018041433.1">
    <property type="nucleotide sequence ID" value="NZ_AQVS01000003.1"/>
</dbReference>
<reference evidence="2 3" key="1">
    <citation type="journal article" date="2018" name="Front. Microbiol.">
        <title>Conversion of Methionine to Cysteine in Lactobacillus paracasei Depends on the Highly Mobile cysK-ctl-cysE Gene Cluster.</title>
        <authorList>
            <person name="Wuthrich D."/>
            <person name="Irmler S."/>
            <person name="Berthoud H."/>
            <person name="Guggenbuhl B."/>
            <person name="Eugster E."/>
            <person name="Bruggmann R."/>
        </authorList>
    </citation>
    <scope>NUCLEOTIDE SEQUENCE [LARGE SCALE GENOMIC DNA]</scope>
    <source>
        <strain evidence="2 3">FAM6012</strain>
    </source>
</reference>
<name>A0A8B3GUY7_LACPA</name>
<feature type="transmembrane region" description="Helical" evidence="1">
    <location>
        <begin position="30"/>
        <end position="49"/>
    </location>
</feature>
<feature type="transmembrane region" description="Helical" evidence="1">
    <location>
        <begin position="6"/>
        <end position="23"/>
    </location>
</feature>
<dbReference type="EMBL" id="LKGI01000066">
    <property type="protein sequence ID" value="RNE29959.1"/>
    <property type="molecule type" value="Genomic_DNA"/>
</dbReference>
<gene>
    <name evidence="2" type="ORF">FAM6012_01744</name>
</gene>
<keyword evidence="1" id="KW-1133">Transmembrane helix</keyword>
<proteinExistence type="predicted"/>
<evidence type="ECO:0000313" key="3">
    <source>
        <dbReference type="Proteomes" id="UP000284123"/>
    </source>
</evidence>
<comment type="caution">
    <text evidence="2">The sequence shown here is derived from an EMBL/GenBank/DDBJ whole genome shotgun (WGS) entry which is preliminary data.</text>
</comment>
<keyword evidence="1" id="KW-0812">Transmembrane</keyword>
<keyword evidence="1" id="KW-0472">Membrane</keyword>
<accession>A0A8B3GUY7</accession>
<sequence>MKNGPYRFMSWLGFIVALASSFLPEKYMKFGFYKTFIFLILLAILLALWDISDSIREGKHEQK</sequence>
<protein>
    <submittedName>
        <fullName evidence="2">Uncharacterized protein</fullName>
    </submittedName>
</protein>
<dbReference type="Proteomes" id="UP000284123">
    <property type="component" value="Unassembled WGS sequence"/>
</dbReference>
<dbReference type="AlphaFoldDB" id="A0A8B3GUY7"/>